<name>A0A1F5H456_9BACT</name>
<dbReference type="Pfam" id="PF13742">
    <property type="entry name" value="tRNA_anti_2"/>
    <property type="match status" value="1"/>
</dbReference>
<comment type="caution">
    <text evidence="9">The sequence shown here is derived from an EMBL/GenBank/DDBJ whole genome shotgun (WGS) entry which is preliminary data.</text>
</comment>
<evidence type="ECO:0000313" key="10">
    <source>
        <dbReference type="Proteomes" id="UP000177039"/>
    </source>
</evidence>
<dbReference type="AlphaFoldDB" id="A0A1F5H456"/>
<dbReference type="InterPro" id="IPR025824">
    <property type="entry name" value="OB-fold_nuc-bd_dom"/>
</dbReference>
<organism evidence="9 10">
    <name type="scientific">Candidatus Curtissbacteria bacterium RIFCSPLOWO2_01_FULL_42_50</name>
    <dbReference type="NCBI Taxonomy" id="1797730"/>
    <lineage>
        <taxon>Bacteria</taxon>
        <taxon>Candidatus Curtissiibacteriota</taxon>
    </lineage>
</organism>
<dbReference type="PANTHER" id="PTHR30008">
    <property type="entry name" value="EXODEOXYRIBONUCLEASE 7 LARGE SUBUNIT"/>
    <property type="match status" value="1"/>
</dbReference>
<comment type="subcellular location">
    <subcellularLocation>
        <location evidence="5 6">Cytoplasm</location>
    </subcellularLocation>
</comment>
<evidence type="ECO:0000256" key="6">
    <source>
        <dbReference type="RuleBase" id="RU004355"/>
    </source>
</evidence>
<dbReference type="GO" id="GO:0008855">
    <property type="term" value="F:exodeoxyribonuclease VII activity"/>
    <property type="evidence" value="ECO:0007669"/>
    <property type="project" value="UniProtKB-UniRule"/>
</dbReference>
<protein>
    <recommendedName>
        <fullName evidence="5">Exodeoxyribonuclease 7 large subunit</fullName>
        <ecNumber evidence="5">3.1.11.6</ecNumber>
    </recommendedName>
    <alternativeName>
        <fullName evidence="5">Exodeoxyribonuclease VII large subunit</fullName>
        <shortName evidence="5">Exonuclease VII large subunit</shortName>
    </alternativeName>
</protein>
<comment type="catalytic activity">
    <reaction evidence="5 6">
        <text>Exonucleolytic cleavage in either 5'- to 3'- or 3'- to 5'-direction to yield nucleoside 5'-phosphates.</text>
        <dbReference type="EC" id="3.1.11.6"/>
    </reaction>
</comment>
<dbReference type="GO" id="GO:0009318">
    <property type="term" value="C:exodeoxyribonuclease VII complex"/>
    <property type="evidence" value="ECO:0007669"/>
    <property type="project" value="UniProtKB-UniRule"/>
</dbReference>
<evidence type="ECO:0000256" key="1">
    <source>
        <dbReference type="ARBA" id="ARBA00022490"/>
    </source>
</evidence>
<dbReference type="EC" id="3.1.11.6" evidence="5"/>
<dbReference type="EMBL" id="MFBT01000027">
    <property type="protein sequence ID" value="OGD98946.1"/>
    <property type="molecule type" value="Genomic_DNA"/>
</dbReference>
<dbReference type="PANTHER" id="PTHR30008:SF0">
    <property type="entry name" value="EXODEOXYRIBONUCLEASE 7 LARGE SUBUNIT"/>
    <property type="match status" value="1"/>
</dbReference>
<evidence type="ECO:0000256" key="4">
    <source>
        <dbReference type="ARBA" id="ARBA00022839"/>
    </source>
</evidence>
<evidence type="ECO:0000256" key="2">
    <source>
        <dbReference type="ARBA" id="ARBA00022722"/>
    </source>
</evidence>
<keyword evidence="2 5" id="KW-0540">Nuclease</keyword>
<dbReference type="InterPro" id="IPR020579">
    <property type="entry name" value="Exonuc_VII_lsu_C"/>
</dbReference>
<dbReference type="Pfam" id="PF02601">
    <property type="entry name" value="Exonuc_VII_L"/>
    <property type="match status" value="1"/>
</dbReference>
<dbReference type="GO" id="GO:0003676">
    <property type="term" value="F:nucleic acid binding"/>
    <property type="evidence" value="ECO:0007669"/>
    <property type="project" value="InterPro"/>
</dbReference>
<evidence type="ECO:0000256" key="3">
    <source>
        <dbReference type="ARBA" id="ARBA00022801"/>
    </source>
</evidence>
<reference evidence="9 10" key="1">
    <citation type="journal article" date="2016" name="Nat. Commun.">
        <title>Thousands of microbial genomes shed light on interconnected biogeochemical processes in an aquifer system.</title>
        <authorList>
            <person name="Anantharaman K."/>
            <person name="Brown C.T."/>
            <person name="Hug L.A."/>
            <person name="Sharon I."/>
            <person name="Castelle C.J."/>
            <person name="Probst A.J."/>
            <person name="Thomas B.C."/>
            <person name="Singh A."/>
            <person name="Wilkins M.J."/>
            <person name="Karaoz U."/>
            <person name="Brodie E.L."/>
            <person name="Williams K.H."/>
            <person name="Hubbard S.S."/>
            <person name="Banfield J.F."/>
        </authorList>
    </citation>
    <scope>NUCLEOTIDE SEQUENCE [LARGE SCALE GENOMIC DNA]</scope>
</reference>
<dbReference type="Proteomes" id="UP000177039">
    <property type="component" value="Unassembled WGS sequence"/>
</dbReference>
<proteinExistence type="inferred from homology"/>
<evidence type="ECO:0000259" key="7">
    <source>
        <dbReference type="Pfam" id="PF02601"/>
    </source>
</evidence>
<dbReference type="InterPro" id="IPR003753">
    <property type="entry name" value="Exonuc_VII_L"/>
</dbReference>
<comment type="subunit">
    <text evidence="5">Heterooligomer composed of large and small subunits.</text>
</comment>
<feature type="domain" description="Exonuclease VII large subunit C-terminal" evidence="7">
    <location>
        <begin position="128"/>
        <end position="416"/>
    </location>
</feature>
<dbReference type="GO" id="GO:0006308">
    <property type="term" value="P:DNA catabolic process"/>
    <property type="evidence" value="ECO:0007669"/>
    <property type="project" value="UniProtKB-UniRule"/>
</dbReference>
<comment type="similarity">
    <text evidence="5 6">Belongs to the XseA family.</text>
</comment>
<gene>
    <name evidence="5" type="primary">xseA</name>
    <name evidence="9" type="ORF">A3B54_01190</name>
</gene>
<feature type="domain" description="OB-fold nucleic acid binding" evidence="8">
    <location>
        <begin position="10"/>
        <end position="105"/>
    </location>
</feature>
<keyword evidence="3 5" id="KW-0378">Hydrolase</keyword>
<evidence type="ECO:0000313" key="9">
    <source>
        <dbReference type="EMBL" id="OGD98946.1"/>
    </source>
</evidence>
<sequence>MRQIEGKSVYSVSEVNSLARQTLENMSFWVEGEISSFKGLNSHYRYVYFDLKDPQTGYKLPCILEPEIYLSTSLDLKDGQKILALGNLTLWEKDGRYQMYLHKIEEFGEGLLLAKLEALKKKLQAQGYFDISRKKSLPSYPTNVAVITSKISDAWQDFKKHSIGRYGNLSVTLFDVPVQGENSAPQIIKALKRADKMNFDVIVLARGGGSLEDLASFNEEKLADAIFAAKTCIIVGVGHEKDVTIAQLVADIAASTPTDVAKIITGGFVHLEERLNQLIFRAKAQGKRTLEANFQTIDLIFHQLATNRERLKQIPPHLQFLGTTLAMSQERFLEGNRKRLEVSLVSLANSWRLLFAKRNHGLKVISEKLTILSPQNTLERGYSIASDERGYVIKSAESIDIGSKIRVKFAKGAARSKVFEKEVE</sequence>
<keyword evidence="1 5" id="KW-0963">Cytoplasm</keyword>
<keyword evidence="4 5" id="KW-0269">Exonuclease</keyword>
<dbReference type="GO" id="GO:0005737">
    <property type="term" value="C:cytoplasm"/>
    <property type="evidence" value="ECO:0007669"/>
    <property type="project" value="UniProtKB-SubCell"/>
</dbReference>
<dbReference type="HAMAP" id="MF_00378">
    <property type="entry name" value="Exonuc_7_L"/>
    <property type="match status" value="1"/>
</dbReference>
<accession>A0A1F5H456</accession>
<evidence type="ECO:0000256" key="5">
    <source>
        <dbReference type="HAMAP-Rule" id="MF_00378"/>
    </source>
</evidence>
<comment type="function">
    <text evidence="5">Bidirectionally degrades single-stranded DNA into large acid-insoluble oligonucleotides, which are then degraded further into small acid-soluble oligonucleotides.</text>
</comment>
<dbReference type="NCBIfam" id="TIGR00237">
    <property type="entry name" value="xseA"/>
    <property type="match status" value="1"/>
</dbReference>
<dbReference type="CDD" id="cd04489">
    <property type="entry name" value="ExoVII_LU_OBF"/>
    <property type="match status" value="1"/>
</dbReference>
<evidence type="ECO:0000259" key="8">
    <source>
        <dbReference type="Pfam" id="PF13742"/>
    </source>
</evidence>